<protein>
    <recommendedName>
        <fullName evidence="4">FAD-binding domain-containing protein</fullName>
    </recommendedName>
</protein>
<keyword evidence="6" id="KW-1185">Reference proteome</keyword>
<dbReference type="AlphaFoldDB" id="A0A835I3V6"/>
<dbReference type="Proteomes" id="UP000631114">
    <property type="component" value="Unassembled WGS sequence"/>
</dbReference>
<organism evidence="5 6">
    <name type="scientific">Coptis chinensis</name>
    <dbReference type="NCBI Taxonomy" id="261450"/>
    <lineage>
        <taxon>Eukaryota</taxon>
        <taxon>Viridiplantae</taxon>
        <taxon>Streptophyta</taxon>
        <taxon>Embryophyta</taxon>
        <taxon>Tracheophyta</taxon>
        <taxon>Spermatophyta</taxon>
        <taxon>Magnoliopsida</taxon>
        <taxon>Ranunculales</taxon>
        <taxon>Ranunculaceae</taxon>
        <taxon>Coptidoideae</taxon>
        <taxon>Coptis</taxon>
    </lineage>
</organism>
<sequence>NGNGLRTLHRSTLLEALSQELPVDTIRFSSKLRSIRTLTHEDSSIAVLSLEDGTIIKTKVLIGCDGVHSVVAKWLGLATPVHSGRSAVRGLSVFPQGHGLKHEVQQFVYGGIKAGFVPLNDKELYCFVTYKSTPNKDENMTSPELIQKSILEKVANFPTLFLDVFQHCDLHTITWGPLMLRVPWDLIYKNMNTENITVAGDAMHPMTPDLGQGGCAALEDAVVLGRHIGNCFGHNGKFVRDALKGYVEERRWRVAGVITASYFSGWVQQEPSTWYMKFLRDKVFYKYFFRFVANIVNYNCGKLSSVSLSTEADNMKKLR</sequence>
<evidence type="ECO:0000256" key="2">
    <source>
        <dbReference type="ARBA" id="ARBA00023033"/>
    </source>
</evidence>
<dbReference type="OrthoDB" id="1878542at2759"/>
<evidence type="ECO:0000256" key="3">
    <source>
        <dbReference type="ARBA" id="ARBA00024018"/>
    </source>
</evidence>
<evidence type="ECO:0000313" key="6">
    <source>
        <dbReference type="Proteomes" id="UP000631114"/>
    </source>
</evidence>
<keyword evidence="2" id="KW-0503">Monooxygenase</keyword>
<reference evidence="5 6" key="1">
    <citation type="submission" date="2020-10" db="EMBL/GenBank/DDBJ databases">
        <title>The Coptis chinensis genome and diversification of protoberbering-type alkaloids.</title>
        <authorList>
            <person name="Wang B."/>
            <person name="Shu S."/>
            <person name="Song C."/>
            <person name="Liu Y."/>
        </authorList>
    </citation>
    <scope>NUCLEOTIDE SEQUENCE [LARGE SCALE GENOMIC DNA]</scope>
    <source>
        <strain evidence="5">HL-2020</strain>
        <tissue evidence="5">Leaf</tissue>
    </source>
</reference>
<gene>
    <name evidence="5" type="ORF">IFM89_013401</name>
</gene>
<dbReference type="InterPro" id="IPR036188">
    <property type="entry name" value="FAD/NAD-bd_sf"/>
</dbReference>
<dbReference type="SUPFAM" id="SSF51905">
    <property type="entry name" value="FAD/NAD(P)-binding domain"/>
    <property type="match status" value="1"/>
</dbReference>
<feature type="domain" description="FAD-binding" evidence="4">
    <location>
        <begin position="17"/>
        <end position="259"/>
    </location>
</feature>
<feature type="non-terminal residue" evidence="5">
    <location>
        <position position="319"/>
    </location>
</feature>
<keyword evidence="1" id="KW-0560">Oxidoreductase</keyword>
<dbReference type="PANTHER" id="PTHR45934">
    <property type="entry name" value="FAD/NAD(P)-BINDING OXIDOREDUCTASE FAMILY PROTEIN"/>
    <property type="match status" value="1"/>
</dbReference>
<proteinExistence type="inferred from homology"/>
<dbReference type="PANTHER" id="PTHR45934:SF1">
    <property type="entry name" value="OS04G0423100 PROTEIN"/>
    <property type="match status" value="1"/>
</dbReference>
<accession>A0A835I3V6</accession>
<evidence type="ECO:0000313" key="5">
    <source>
        <dbReference type="EMBL" id="KAF9609147.1"/>
    </source>
</evidence>
<dbReference type="EMBL" id="JADFTS010000004">
    <property type="protein sequence ID" value="KAF9609147.1"/>
    <property type="molecule type" value="Genomic_DNA"/>
</dbReference>
<dbReference type="PRINTS" id="PR00420">
    <property type="entry name" value="RNGMNOXGNASE"/>
</dbReference>
<comment type="similarity">
    <text evidence="3">Belongs to the 3-hydroxybenzoate 6-hydroxylase family.</text>
</comment>
<dbReference type="InterPro" id="IPR002938">
    <property type="entry name" value="FAD-bd"/>
</dbReference>
<name>A0A835I3V6_9MAGN</name>
<dbReference type="GO" id="GO:0071949">
    <property type="term" value="F:FAD binding"/>
    <property type="evidence" value="ECO:0007669"/>
    <property type="project" value="InterPro"/>
</dbReference>
<dbReference type="InterPro" id="IPR044560">
    <property type="entry name" value="MOase"/>
</dbReference>
<dbReference type="Gene3D" id="3.50.50.60">
    <property type="entry name" value="FAD/NAD(P)-binding domain"/>
    <property type="match status" value="1"/>
</dbReference>
<dbReference type="GO" id="GO:0004497">
    <property type="term" value="F:monooxygenase activity"/>
    <property type="evidence" value="ECO:0007669"/>
    <property type="project" value="UniProtKB-KW"/>
</dbReference>
<evidence type="ECO:0000256" key="1">
    <source>
        <dbReference type="ARBA" id="ARBA00023002"/>
    </source>
</evidence>
<dbReference type="Pfam" id="PF01494">
    <property type="entry name" value="FAD_binding_3"/>
    <property type="match status" value="1"/>
</dbReference>
<comment type="caution">
    <text evidence="5">The sequence shown here is derived from an EMBL/GenBank/DDBJ whole genome shotgun (WGS) entry which is preliminary data.</text>
</comment>
<evidence type="ECO:0000259" key="4">
    <source>
        <dbReference type="Pfam" id="PF01494"/>
    </source>
</evidence>